<dbReference type="PANTHER" id="PTHR43014:SF5">
    <property type="entry name" value="GLUTATHIONE REDUCTASE (NADPH)"/>
    <property type="match status" value="1"/>
</dbReference>
<keyword evidence="4" id="KW-0547">Nucleotide-binding</keyword>
<evidence type="ECO:0000256" key="3">
    <source>
        <dbReference type="ARBA" id="ARBA00022827"/>
    </source>
</evidence>
<comment type="cofactor">
    <cofactor evidence="4">
        <name>FAD</name>
        <dbReference type="ChEBI" id="CHEBI:57692"/>
    </cofactor>
    <text evidence="4">Binds 1 FAD per subunit.</text>
</comment>
<keyword evidence="9" id="KW-1185">Reference proteome</keyword>
<dbReference type="RefSeq" id="WP_085559502.1">
    <property type="nucleotide sequence ID" value="NZ_FOAH01000007.1"/>
</dbReference>
<dbReference type="GO" id="GO:0000166">
    <property type="term" value="F:nucleotide binding"/>
    <property type="evidence" value="ECO:0007669"/>
    <property type="project" value="UniProtKB-KW"/>
</dbReference>
<evidence type="ECO:0000256" key="4">
    <source>
        <dbReference type="PIRSR" id="PIRSR000350-3"/>
    </source>
</evidence>
<organism evidence="8 9">
    <name type="scientific">Carnobacterium iners</name>
    <dbReference type="NCBI Taxonomy" id="1073423"/>
    <lineage>
        <taxon>Bacteria</taxon>
        <taxon>Bacillati</taxon>
        <taxon>Bacillota</taxon>
        <taxon>Bacilli</taxon>
        <taxon>Lactobacillales</taxon>
        <taxon>Carnobacteriaceae</taxon>
        <taxon>Carnobacterium</taxon>
    </lineage>
</organism>
<accession>A0A1X7N3L8</accession>
<feature type="domain" description="FAD/NAD(P)-binding" evidence="7">
    <location>
        <begin position="5"/>
        <end position="315"/>
    </location>
</feature>
<feature type="binding site" evidence="4">
    <location>
        <position position="50"/>
    </location>
    <ligand>
        <name>FAD</name>
        <dbReference type="ChEBI" id="CHEBI:57692"/>
    </ligand>
</feature>
<evidence type="ECO:0000256" key="2">
    <source>
        <dbReference type="ARBA" id="ARBA00022630"/>
    </source>
</evidence>
<feature type="binding site" evidence="4">
    <location>
        <position position="258"/>
    </location>
    <ligand>
        <name>NAD(+)</name>
        <dbReference type="ChEBI" id="CHEBI:57540"/>
    </ligand>
</feature>
<dbReference type="InterPro" id="IPR023753">
    <property type="entry name" value="FAD/NAD-binding_dom"/>
</dbReference>
<dbReference type="Pfam" id="PF07992">
    <property type="entry name" value="Pyr_redox_2"/>
    <property type="match status" value="1"/>
</dbReference>
<dbReference type="AlphaFoldDB" id="A0A1X7N3L8"/>
<dbReference type="InterPro" id="IPR001100">
    <property type="entry name" value="Pyr_nuc-diS_OxRdtase"/>
</dbReference>
<keyword evidence="4" id="KW-0520">NAD</keyword>
<dbReference type="InterPro" id="IPR016156">
    <property type="entry name" value="FAD/NAD-linked_Rdtase_dimer_sf"/>
</dbReference>
<proteinExistence type="inferred from homology"/>
<protein>
    <submittedName>
        <fullName evidence="8">Glutathione reductase (NADPH)</fullName>
    </submittedName>
</protein>
<dbReference type="InterPro" id="IPR036188">
    <property type="entry name" value="FAD/NAD-bd_sf"/>
</dbReference>
<feature type="binding site" evidence="4">
    <location>
        <begin position="171"/>
        <end position="178"/>
    </location>
    <ligand>
        <name>NAD(+)</name>
        <dbReference type="ChEBI" id="CHEBI:57540"/>
    </ligand>
</feature>
<keyword evidence="3 4" id="KW-0274">FAD</keyword>
<gene>
    <name evidence="8" type="ORF">SAMN04488700_1329</name>
</gene>
<dbReference type="Gene3D" id="3.30.390.30">
    <property type="match status" value="1"/>
</dbReference>
<dbReference type="PRINTS" id="PR00411">
    <property type="entry name" value="PNDRDTASEI"/>
</dbReference>
<feature type="domain" description="Pyridine nucleotide-disulphide oxidoreductase dimerisation" evidence="6">
    <location>
        <begin position="335"/>
        <end position="438"/>
    </location>
</feature>
<dbReference type="SUPFAM" id="SSF51905">
    <property type="entry name" value="FAD/NAD(P)-binding domain"/>
    <property type="match status" value="1"/>
</dbReference>
<feature type="binding site" evidence="4">
    <location>
        <position position="298"/>
    </location>
    <ligand>
        <name>FAD</name>
        <dbReference type="ChEBI" id="CHEBI:57692"/>
    </ligand>
</feature>
<dbReference type="STRING" id="1073423.SAMN04488700_1329"/>
<dbReference type="Proteomes" id="UP000193435">
    <property type="component" value="Unassembled WGS sequence"/>
</dbReference>
<feature type="disulfide bond" description="Redox-active" evidence="5">
    <location>
        <begin position="41"/>
        <end position="46"/>
    </location>
</feature>
<keyword evidence="2" id="KW-0285">Flavoprotein</keyword>
<evidence type="ECO:0000313" key="9">
    <source>
        <dbReference type="Proteomes" id="UP000193435"/>
    </source>
</evidence>
<dbReference type="Gene3D" id="3.50.50.60">
    <property type="entry name" value="FAD/NAD(P)-binding domain"/>
    <property type="match status" value="2"/>
</dbReference>
<evidence type="ECO:0000256" key="1">
    <source>
        <dbReference type="ARBA" id="ARBA00007532"/>
    </source>
</evidence>
<dbReference type="GO" id="GO:0016491">
    <property type="term" value="F:oxidoreductase activity"/>
    <property type="evidence" value="ECO:0007669"/>
    <property type="project" value="InterPro"/>
</dbReference>
<evidence type="ECO:0000256" key="5">
    <source>
        <dbReference type="PIRSR" id="PIRSR000350-4"/>
    </source>
</evidence>
<dbReference type="PRINTS" id="PR00368">
    <property type="entry name" value="FADPNR"/>
</dbReference>
<dbReference type="Pfam" id="PF02852">
    <property type="entry name" value="Pyr_redox_dim"/>
    <property type="match status" value="1"/>
</dbReference>
<evidence type="ECO:0000313" key="8">
    <source>
        <dbReference type="EMBL" id="SMH31978.1"/>
    </source>
</evidence>
<dbReference type="InterPro" id="IPR004099">
    <property type="entry name" value="Pyr_nucl-diS_OxRdtase_dimer"/>
</dbReference>
<comment type="similarity">
    <text evidence="1">Belongs to the class-I pyridine nucleotide-disulfide oxidoreductase family.</text>
</comment>
<name>A0A1X7N3L8_9LACT</name>
<evidence type="ECO:0000259" key="6">
    <source>
        <dbReference type="Pfam" id="PF02852"/>
    </source>
</evidence>
<dbReference type="EMBL" id="FXBJ01000002">
    <property type="protein sequence ID" value="SMH31978.1"/>
    <property type="molecule type" value="Genomic_DNA"/>
</dbReference>
<dbReference type="OrthoDB" id="9800167at2"/>
<reference evidence="8 9" key="1">
    <citation type="submission" date="2017-04" db="EMBL/GenBank/DDBJ databases">
        <authorList>
            <person name="Afonso C.L."/>
            <person name="Miller P.J."/>
            <person name="Scott M.A."/>
            <person name="Spackman E."/>
            <person name="Goraichik I."/>
            <person name="Dimitrov K.M."/>
            <person name="Suarez D.L."/>
            <person name="Swayne D.E."/>
        </authorList>
    </citation>
    <scope>NUCLEOTIDE SEQUENCE [LARGE SCALE GENOMIC DNA]</scope>
    <source>
        <strain evidence="8 9">LMG26642</strain>
    </source>
</reference>
<dbReference type="PIRSF" id="PIRSF000350">
    <property type="entry name" value="Mercury_reductase_MerA"/>
    <property type="match status" value="1"/>
</dbReference>
<sequence length="445" mass="48646">MEKNFDVIVIGSGVGGMAVAKGLAARKKIAIVENDLWGGTCPNRGCDPKKVLYSVVEAKDAVTQLTGKGFSVTPQVHWPELMSFKESIINPMSKGLKKSMDSSGIETIAGKATFINKQTIQVNEDTLTADKIIIATGARPAILSIKGKEHLLTSTDFLSLSEMPKKVTFIGGGYIAFELATIANAAGAEVHIIHHNKRPLKEFESELVNEIVHQLESKGVIFHFDTDTTKIEKSGESFILQAENNFTLATDLVFCATGRIPNIEELNLDKAEVAYDKKGIQTNDYLQTSNENIFACGDVLSKSAGKLTPVASFEGAYLTNYLTGKTTEKINYPYIPTVIYSNPKVAQIGITTEQASKQEEKYTVSSIDATSWFSYHRTNEPVSKIKIVTNRETGLVAGATCLNGKADELINYISLLMDQKMTKKETEQLIMAYPTVASDLSSIYK</sequence>
<evidence type="ECO:0000259" key="7">
    <source>
        <dbReference type="Pfam" id="PF07992"/>
    </source>
</evidence>
<dbReference type="SUPFAM" id="SSF55424">
    <property type="entry name" value="FAD/NAD-linked reductases, dimerisation (C-terminal) domain"/>
    <property type="match status" value="1"/>
</dbReference>
<dbReference type="PANTHER" id="PTHR43014">
    <property type="entry name" value="MERCURIC REDUCTASE"/>
    <property type="match status" value="1"/>
</dbReference>